<reference evidence="5 6" key="1">
    <citation type="submission" date="2019-01" db="EMBL/GenBank/DDBJ databases">
        <title>Lactibacter flavus gen. nov., sp. nov., a novel bacterium of the family Propionibacteriaceae isolated from raw milk and dairy products.</title>
        <authorList>
            <person name="Huptas C."/>
            <person name="Wenning M."/>
            <person name="Breitenwieser F."/>
            <person name="Doll E."/>
            <person name="Von Neubeck M."/>
            <person name="Busse H.-J."/>
            <person name="Scherer S."/>
        </authorList>
    </citation>
    <scope>NUCLEOTIDE SEQUENCE [LARGE SCALE GENOMIC DNA]</scope>
    <source>
        <strain evidence="5 6">KCTC 33808</strain>
    </source>
</reference>
<name>A0A4Q9KH57_9ACTN</name>
<dbReference type="GO" id="GO:0004089">
    <property type="term" value="F:carbonate dehydratase activity"/>
    <property type="evidence" value="ECO:0007669"/>
    <property type="project" value="InterPro"/>
</dbReference>
<accession>A0A4Q9KH57</accession>
<dbReference type="AlphaFoldDB" id="A0A4Q9KH57"/>
<dbReference type="Gene3D" id="3.40.1050.10">
    <property type="entry name" value="Carbonic anhydrase"/>
    <property type="match status" value="1"/>
</dbReference>
<evidence type="ECO:0000313" key="5">
    <source>
        <dbReference type="EMBL" id="TBT88684.1"/>
    </source>
</evidence>
<keyword evidence="3" id="KW-0862">Zinc</keyword>
<gene>
    <name evidence="5" type="ORF">ET989_01730</name>
</gene>
<feature type="binding site" evidence="3">
    <location>
        <position position="67"/>
    </location>
    <ligand>
        <name>Zn(2+)</name>
        <dbReference type="ChEBI" id="CHEBI:29105"/>
    </ligand>
</feature>
<dbReference type="CDD" id="cd03378">
    <property type="entry name" value="beta_CA_cladeC"/>
    <property type="match status" value="1"/>
</dbReference>
<comment type="caution">
    <text evidence="5">The sequence shown here is derived from an EMBL/GenBank/DDBJ whole genome shotgun (WGS) entry which is preliminary data.</text>
</comment>
<dbReference type="SUPFAM" id="SSF53056">
    <property type="entry name" value="beta-carbonic anhydrase, cab"/>
    <property type="match status" value="1"/>
</dbReference>
<dbReference type="RefSeq" id="WP_131166812.1">
    <property type="nucleotide sequence ID" value="NZ_SDMQ01000001.1"/>
</dbReference>
<dbReference type="PANTHER" id="PTHR11002">
    <property type="entry name" value="CARBONIC ANHYDRASE"/>
    <property type="match status" value="1"/>
</dbReference>
<keyword evidence="6" id="KW-1185">Reference proteome</keyword>
<dbReference type="PANTHER" id="PTHR11002:SF79">
    <property type="entry name" value="CARBONIC ANHYDRASE 2"/>
    <property type="match status" value="1"/>
</dbReference>
<dbReference type="Pfam" id="PF00484">
    <property type="entry name" value="Pro_CA"/>
    <property type="match status" value="1"/>
</dbReference>
<evidence type="ECO:0000256" key="2">
    <source>
        <dbReference type="ARBA" id="ARBA00024993"/>
    </source>
</evidence>
<evidence type="ECO:0000256" key="1">
    <source>
        <dbReference type="ARBA" id="ARBA00006217"/>
    </source>
</evidence>
<evidence type="ECO:0000256" key="3">
    <source>
        <dbReference type="PIRSR" id="PIRSR601765-1"/>
    </source>
</evidence>
<feature type="compositionally biased region" description="Low complexity" evidence="4">
    <location>
        <begin position="9"/>
        <end position="20"/>
    </location>
</feature>
<organism evidence="5 6">
    <name type="scientific">Propioniciclava sinopodophylli</name>
    <dbReference type="NCBI Taxonomy" id="1837344"/>
    <lineage>
        <taxon>Bacteria</taxon>
        <taxon>Bacillati</taxon>
        <taxon>Actinomycetota</taxon>
        <taxon>Actinomycetes</taxon>
        <taxon>Propionibacteriales</taxon>
        <taxon>Propionibacteriaceae</taxon>
        <taxon>Propioniciclava</taxon>
    </lineage>
</organism>
<protein>
    <submittedName>
        <fullName evidence="5">Carbonic anhydrase</fullName>
    </submittedName>
</protein>
<dbReference type="InterPro" id="IPR001765">
    <property type="entry name" value="Carbonic_anhydrase"/>
</dbReference>
<comment type="function">
    <text evidence="2">Catalyzes the reversible hydration of carbon dioxide to form bicarbonate.</text>
</comment>
<dbReference type="SMART" id="SM00947">
    <property type="entry name" value="Pro_CA"/>
    <property type="match status" value="1"/>
</dbReference>
<comment type="cofactor">
    <cofactor evidence="3">
        <name>Zn(2+)</name>
        <dbReference type="ChEBI" id="CHEBI:29105"/>
    </cofactor>
    <text evidence="3">Binds 1 zinc ion per subunit.</text>
</comment>
<evidence type="ECO:0000256" key="4">
    <source>
        <dbReference type="SAM" id="MobiDB-lite"/>
    </source>
</evidence>
<comment type="similarity">
    <text evidence="1">Belongs to the beta-class carbonic anhydrase family.</text>
</comment>
<evidence type="ECO:0000313" key="6">
    <source>
        <dbReference type="Proteomes" id="UP000292373"/>
    </source>
</evidence>
<feature type="region of interest" description="Disordered" evidence="4">
    <location>
        <begin position="1"/>
        <end position="20"/>
    </location>
</feature>
<feature type="binding site" evidence="3">
    <location>
        <position position="118"/>
    </location>
    <ligand>
        <name>Zn(2+)</name>
        <dbReference type="ChEBI" id="CHEBI:29105"/>
    </ligand>
</feature>
<dbReference type="InterPro" id="IPR036874">
    <property type="entry name" value="Carbonic_anhydrase_sf"/>
</dbReference>
<dbReference type="Proteomes" id="UP000292373">
    <property type="component" value="Unassembled WGS sequence"/>
</dbReference>
<dbReference type="GO" id="GO:0008270">
    <property type="term" value="F:zinc ion binding"/>
    <property type="evidence" value="ECO:0007669"/>
    <property type="project" value="InterPro"/>
</dbReference>
<feature type="binding site" evidence="3">
    <location>
        <position position="121"/>
    </location>
    <ligand>
        <name>Zn(2+)</name>
        <dbReference type="ChEBI" id="CHEBI:29105"/>
    </ligand>
</feature>
<dbReference type="OrthoDB" id="8968066at2"/>
<proteinExistence type="inferred from homology"/>
<dbReference type="EMBL" id="SDMQ01000001">
    <property type="protein sequence ID" value="TBT88684.1"/>
    <property type="molecule type" value="Genomic_DNA"/>
</dbReference>
<sequence>MSPTAAGAPPTSDVPDSPTPDQALALLKEGNARFAAAQSQPINESVGRRAEVATGQSPFATIVSCVDSRVPPELVFDHGLGDLFVVRSAGQVLDKAIVGSVEYGMDHLHVPLIVVAGHSACGAVTAAVEAAGSGGHAPGDIAYLVEEITPAVEAVKGQGGDTVSLAIAEQARSVARELSENTIIAKAIADGKVKVVSAVYDLNSGKVDFHS</sequence>
<feature type="binding site" evidence="3">
    <location>
        <position position="65"/>
    </location>
    <ligand>
        <name>Zn(2+)</name>
        <dbReference type="ChEBI" id="CHEBI:29105"/>
    </ligand>
</feature>
<keyword evidence="3" id="KW-0479">Metal-binding</keyword>